<dbReference type="PROSITE" id="PS00060">
    <property type="entry name" value="ADH_IRON_2"/>
    <property type="match status" value="1"/>
</dbReference>
<evidence type="ECO:0000259" key="6">
    <source>
        <dbReference type="Pfam" id="PF25137"/>
    </source>
</evidence>
<accession>A0ABT7Q377</accession>
<comment type="caution">
    <text evidence="7">The sequence shown here is derived from an EMBL/GenBank/DDBJ whole genome shotgun (WGS) entry which is preliminary data.</text>
</comment>
<dbReference type="SUPFAM" id="SSF56796">
    <property type="entry name" value="Dehydroquinate synthase-like"/>
    <property type="match status" value="1"/>
</dbReference>
<organism evidence="7 8">
    <name type="scientific">Aeromonas bestiarum</name>
    <dbReference type="NCBI Taxonomy" id="105751"/>
    <lineage>
        <taxon>Bacteria</taxon>
        <taxon>Pseudomonadati</taxon>
        <taxon>Pseudomonadota</taxon>
        <taxon>Gammaproteobacteria</taxon>
        <taxon>Aeromonadales</taxon>
        <taxon>Aeromonadaceae</taxon>
        <taxon>Aeromonas</taxon>
    </lineage>
</organism>
<comment type="similarity">
    <text evidence="2">Belongs to the iron-containing alcohol dehydrogenase family.</text>
</comment>
<dbReference type="Proteomes" id="UP001168107">
    <property type="component" value="Unassembled WGS sequence"/>
</dbReference>
<keyword evidence="4" id="KW-0520">NAD</keyword>
<evidence type="ECO:0000256" key="3">
    <source>
        <dbReference type="ARBA" id="ARBA00023002"/>
    </source>
</evidence>
<proteinExistence type="inferred from homology"/>
<comment type="cofactor">
    <cofactor evidence="1">
        <name>Fe cation</name>
        <dbReference type="ChEBI" id="CHEBI:24875"/>
    </cofactor>
</comment>
<feature type="domain" description="Fe-containing alcohol dehydrogenase-like C-terminal" evidence="6">
    <location>
        <begin position="188"/>
        <end position="383"/>
    </location>
</feature>
<keyword evidence="3 7" id="KW-0560">Oxidoreductase</keyword>
<dbReference type="InterPro" id="IPR001670">
    <property type="entry name" value="ADH_Fe/GldA"/>
</dbReference>
<evidence type="ECO:0000313" key="8">
    <source>
        <dbReference type="Proteomes" id="UP001168107"/>
    </source>
</evidence>
<name>A0ABT7Q377_9GAMM</name>
<evidence type="ECO:0000256" key="2">
    <source>
        <dbReference type="ARBA" id="ARBA00007358"/>
    </source>
</evidence>
<keyword evidence="8" id="KW-1185">Reference proteome</keyword>
<dbReference type="PROSITE" id="PS00913">
    <property type="entry name" value="ADH_IRON_1"/>
    <property type="match status" value="1"/>
</dbReference>
<sequence>MAFALCLPQISLSGSGAIHDLVQLMCNQPARRPLIVTERALISLGLLDGLLGALRDHGFTPQVYDGVEPNPTDKVASAALATWQAGQCDALIGFGGGSAMDTAKAVRALVANPGKQVHDFEGIGKVVHTGPFMACISTTSGTAAEVTSNAVITDTRRKVKMVIIDAALIPTVAVNDPTLMVGLPPAVTAATGMDALTHAIEAYVSIGAHVLTDHSALAAIRVIAEYLPQAVANGQDLTAREMMAHGQFLAGMAFNSAGLGYVHSLAHQPGATHNLPHGVCNAILLPVVCEFNLAVREDRFADIAAAMGVDTSAMSKAGAAVAAIQAIRALSARVGIPGGLHELGIQPGDLAGWVDAAAADPCSGCAPRVASKTELLALYQAAF</sequence>
<dbReference type="Pfam" id="PF00465">
    <property type="entry name" value="Fe-ADH"/>
    <property type="match status" value="1"/>
</dbReference>
<dbReference type="PANTHER" id="PTHR11496:SF102">
    <property type="entry name" value="ALCOHOL DEHYDROGENASE 4"/>
    <property type="match status" value="1"/>
</dbReference>
<evidence type="ECO:0000256" key="4">
    <source>
        <dbReference type="ARBA" id="ARBA00023027"/>
    </source>
</evidence>
<dbReference type="RefSeq" id="WP_098984898.1">
    <property type="nucleotide sequence ID" value="NZ_JAOPLL010000014.1"/>
</dbReference>
<dbReference type="Pfam" id="PF25137">
    <property type="entry name" value="ADH_Fe_C"/>
    <property type="match status" value="1"/>
</dbReference>
<evidence type="ECO:0000259" key="5">
    <source>
        <dbReference type="Pfam" id="PF00465"/>
    </source>
</evidence>
<dbReference type="InterPro" id="IPR018211">
    <property type="entry name" value="ADH_Fe_CS"/>
</dbReference>
<evidence type="ECO:0000256" key="1">
    <source>
        <dbReference type="ARBA" id="ARBA00001962"/>
    </source>
</evidence>
<dbReference type="GO" id="GO:0004022">
    <property type="term" value="F:alcohol dehydrogenase (NAD+) activity"/>
    <property type="evidence" value="ECO:0007669"/>
    <property type="project" value="UniProtKB-EC"/>
</dbReference>
<dbReference type="EMBL" id="JAOPLL010000014">
    <property type="protein sequence ID" value="MDM5073787.1"/>
    <property type="molecule type" value="Genomic_DNA"/>
</dbReference>
<dbReference type="Gene3D" id="3.40.50.1970">
    <property type="match status" value="1"/>
</dbReference>
<reference evidence="7" key="1">
    <citation type="submission" date="2024-05" db="EMBL/GenBank/DDBJ databases">
        <title>WGS of Aeromonas isolates.</title>
        <authorList>
            <person name="Lee H."/>
        </authorList>
    </citation>
    <scope>NUCLEOTIDE SEQUENCE</scope>
    <source>
        <strain evidence="7">SU58-3</strain>
    </source>
</reference>
<protein>
    <submittedName>
        <fullName evidence="7">Iron-containing alcohol dehydrogenase</fullName>
        <ecNumber evidence="7">1.1.1.1</ecNumber>
    </submittedName>
</protein>
<dbReference type="PANTHER" id="PTHR11496">
    <property type="entry name" value="ALCOHOL DEHYDROGENASE"/>
    <property type="match status" value="1"/>
</dbReference>
<dbReference type="InterPro" id="IPR039697">
    <property type="entry name" value="Alcohol_dehydrogenase_Fe"/>
</dbReference>
<feature type="domain" description="Alcohol dehydrogenase iron-type/glycerol dehydrogenase GldA" evidence="5">
    <location>
        <begin position="8"/>
        <end position="177"/>
    </location>
</feature>
<dbReference type="EC" id="1.1.1.1" evidence="7"/>
<dbReference type="InterPro" id="IPR056798">
    <property type="entry name" value="ADH_Fe_C"/>
</dbReference>
<evidence type="ECO:0000313" key="7">
    <source>
        <dbReference type="EMBL" id="MDM5073787.1"/>
    </source>
</evidence>
<dbReference type="Gene3D" id="1.20.1090.10">
    <property type="entry name" value="Dehydroquinate synthase-like - alpha domain"/>
    <property type="match status" value="1"/>
</dbReference>
<gene>
    <name evidence="7" type="ORF">OB935_18370</name>
</gene>